<dbReference type="GO" id="GO:0003677">
    <property type="term" value="F:DNA binding"/>
    <property type="evidence" value="ECO:0007669"/>
    <property type="project" value="UniProtKB-UniRule"/>
</dbReference>
<reference evidence="5" key="1">
    <citation type="submission" date="2017-04" db="EMBL/GenBank/DDBJ databases">
        <authorList>
            <person name="Varghese N."/>
            <person name="Submissions S."/>
        </authorList>
    </citation>
    <scope>NUCLEOTIDE SEQUENCE [LARGE SCALE GENOMIC DNA]</scope>
    <source>
        <strain evidence="5">VKM Ac-2121</strain>
    </source>
</reference>
<name>A0A1X7P1Q4_9MICO</name>
<gene>
    <name evidence="4" type="ORF">SAMN06295885_2226</name>
</gene>
<proteinExistence type="predicted"/>
<dbReference type="SUPFAM" id="SSF46689">
    <property type="entry name" value="Homeodomain-like"/>
    <property type="match status" value="1"/>
</dbReference>
<protein>
    <submittedName>
        <fullName evidence="4">DNA-binding transcriptional regulator, AcrR family</fullName>
    </submittedName>
</protein>
<dbReference type="AlphaFoldDB" id="A0A1X7P1Q4"/>
<feature type="domain" description="HTH tetR-type" evidence="3">
    <location>
        <begin position="7"/>
        <end position="67"/>
    </location>
</feature>
<accession>A0A1X7P1Q4</accession>
<dbReference type="InterPro" id="IPR001647">
    <property type="entry name" value="HTH_TetR"/>
</dbReference>
<dbReference type="Proteomes" id="UP000193711">
    <property type="component" value="Unassembled WGS sequence"/>
</dbReference>
<evidence type="ECO:0000259" key="3">
    <source>
        <dbReference type="PROSITE" id="PS50977"/>
    </source>
</evidence>
<dbReference type="InterPro" id="IPR009057">
    <property type="entry name" value="Homeodomain-like_sf"/>
</dbReference>
<evidence type="ECO:0000313" key="5">
    <source>
        <dbReference type="Proteomes" id="UP000193711"/>
    </source>
</evidence>
<feature type="DNA-binding region" description="H-T-H motif" evidence="2">
    <location>
        <begin position="30"/>
        <end position="49"/>
    </location>
</feature>
<evidence type="ECO:0000256" key="2">
    <source>
        <dbReference type="PROSITE-ProRule" id="PRU00335"/>
    </source>
</evidence>
<organism evidence="4 5">
    <name type="scientific">Rathayibacter oskolensis</name>
    <dbReference type="NCBI Taxonomy" id="1891671"/>
    <lineage>
        <taxon>Bacteria</taxon>
        <taxon>Bacillati</taxon>
        <taxon>Actinomycetota</taxon>
        <taxon>Actinomycetes</taxon>
        <taxon>Micrococcales</taxon>
        <taxon>Microbacteriaceae</taxon>
        <taxon>Rathayibacter</taxon>
    </lineage>
</organism>
<dbReference type="PROSITE" id="PS50977">
    <property type="entry name" value="HTH_TETR_2"/>
    <property type="match status" value="1"/>
</dbReference>
<sequence length="202" mass="21462">MTDPRLTRSRELLVAAITAALDRPGDVQPSITELCAEAGVSRPTFYQHFGDVPSLIESAAVDRMHALFAGVVPVASEEEWEPAVPRVVDALLGGLLVHADFYRRVLSGGTARAVQESVVAFLAQRLLAFSPLADREPGAGDHARVERFATFLAAGTTWLVVGWLLDGDSRRPAADAAADIAELLVTGVASQRLSALHSPSAK</sequence>
<dbReference type="RefSeq" id="WP_085476665.1">
    <property type="nucleotide sequence ID" value="NZ_FXBM01000002.1"/>
</dbReference>
<evidence type="ECO:0000256" key="1">
    <source>
        <dbReference type="ARBA" id="ARBA00023125"/>
    </source>
</evidence>
<keyword evidence="5" id="KW-1185">Reference proteome</keyword>
<evidence type="ECO:0000313" key="4">
    <source>
        <dbReference type="EMBL" id="SMH43685.1"/>
    </source>
</evidence>
<dbReference type="STRING" id="1891671.SAMN06295885_2226"/>
<keyword evidence="1 2" id="KW-0238">DNA-binding</keyword>
<dbReference type="Gene3D" id="1.10.357.10">
    <property type="entry name" value="Tetracycline Repressor, domain 2"/>
    <property type="match status" value="1"/>
</dbReference>
<dbReference type="EMBL" id="FXBM01000002">
    <property type="protein sequence ID" value="SMH43685.1"/>
    <property type="molecule type" value="Genomic_DNA"/>
</dbReference>
<dbReference type="OrthoDB" id="3193022at2"/>